<dbReference type="Gene3D" id="2.30.42.10">
    <property type="match status" value="2"/>
</dbReference>
<evidence type="ECO:0000313" key="6">
    <source>
        <dbReference type="EMBL" id="AKF03430.1"/>
    </source>
</evidence>
<proteinExistence type="inferred from homology"/>
<evidence type="ECO:0000313" key="7">
    <source>
        <dbReference type="Proteomes" id="UP000034883"/>
    </source>
</evidence>
<protein>
    <submittedName>
        <fullName evidence="6">Outer membrane stress sensor protease DegS</fullName>
    </submittedName>
</protein>
<dbReference type="PANTHER" id="PTHR22939">
    <property type="entry name" value="SERINE PROTEASE FAMILY S1C HTRA-RELATED"/>
    <property type="match status" value="1"/>
</dbReference>
<evidence type="ECO:0000256" key="1">
    <source>
        <dbReference type="ARBA" id="ARBA00010541"/>
    </source>
</evidence>
<dbReference type="Pfam" id="PF13365">
    <property type="entry name" value="Trypsin_2"/>
    <property type="match status" value="1"/>
</dbReference>
<evidence type="ECO:0000256" key="4">
    <source>
        <dbReference type="SAM" id="SignalP"/>
    </source>
</evidence>
<dbReference type="SUPFAM" id="SSF50494">
    <property type="entry name" value="Trypsin-like serine proteases"/>
    <property type="match status" value="1"/>
</dbReference>
<dbReference type="InterPro" id="IPR009003">
    <property type="entry name" value="Peptidase_S1_PA"/>
</dbReference>
<comment type="similarity">
    <text evidence="1">Belongs to the peptidase S1C family.</text>
</comment>
<dbReference type="InterPro" id="IPR001940">
    <property type="entry name" value="Peptidase_S1C"/>
</dbReference>
<dbReference type="PANTHER" id="PTHR22939:SF129">
    <property type="entry name" value="SERINE PROTEASE HTRA2, MITOCHONDRIAL"/>
    <property type="match status" value="1"/>
</dbReference>
<sequence>MNVVREIASRRIAIVVCGVALGLTASAFAPPSSSRTLAQPSERSATIADAQRVGSAFAAVAARVAPSVVSIRVDAVLSEEDISPLLRWMLQDLPPDTVIAAGASGFVISEDGAILTNRHVVSRAARIRVRLADGRVLPARIVGTDRATDLAVIRVPARGLEPLRFADMREHQVGDWVVAVGSPYGFDATVTTGVVSALGRSGLGMSELEDYVQTDAVIHPGSSGGPLVDLDGAVVGVTTIVLRPAPGVSFAVSADLARDVAQQLLEHGRIRRPWIGVEHQDLTPELASALGAPEDRGGAIVNALDAESPAARAGVELGDVIVAVDGAPVERSVDLTRHLLRHPIDDDITLGVLRRGQEQRIALRAIARAAEEDEERPSATRTRARPRSRDLGIELLALTPELAEQVGYEGRDGAIVGGVREAGPAYHAGLRPGDVIVDADRRTVRTVEDLGRALSDGTALLRVVRGDHAFYTVLGERS</sequence>
<gene>
    <name evidence="6" type="ORF">DB32_000579</name>
</gene>
<evidence type="ECO:0000256" key="2">
    <source>
        <dbReference type="ARBA" id="ARBA00022670"/>
    </source>
</evidence>
<dbReference type="GO" id="GO:0004252">
    <property type="term" value="F:serine-type endopeptidase activity"/>
    <property type="evidence" value="ECO:0007669"/>
    <property type="project" value="InterPro"/>
</dbReference>
<dbReference type="GO" id="GO:0006508">
    <property type="term" value="P:proteolysis"/>
    <property type="evidence" value="ECO:0007669"/>
    <property type="project" value="UniProtKB-KW"/>
</dbReference>
<dbReference type="SUPFAM" id="SSF50156">
    <property type="entry name" value="PDZ domain-like"/>
    <property type="match status" value="2"/>
</dbReference>
<dbReference type="InterPro" id="IPR001478">
    <property type="entry name" value="PDZ"/>
</dbReference>
<reference evidence="6 7" key="1">
    <citation type="submission" date="2015-03" db="EMBL/GenBank/DDBJ databases">
        <title>Genome assembly of Sandaracinus amylolyticus DSM 53668.</title>
        <authorList>
            <person name="Sharma G."/>
            <person name="Subramanian S."/>
        </authorList>
    </citation>
    <scope>NUCLEOTIDE SEQUENCE [LARGE SCALE GENOMIC DNA]</scope>
    <source>
        <strain evidence="6 7">DSM 53668</strain>
    </source>
</reference>
<evidence type="ECO:0000259" key="5">
    <source>
        <dbReference type="PROSITE" id="PS50106"/>
    </source>
</evidence>
<dbReference type="EMBL" id="CP011125">
    <property type="protein sequence ID" value="AKF03430.1"/>
    <property type="molecule type" value="Genomic_DNA"/>
</dbReference>
<feature type="domain" description="PDZ" evidence="5">
    <location>
        <begin position="279"/>
        <end position="330"/>
    </location>
</feature>
<dbReference type="Pfam" id="PF17820">
    <property type="entry name" value="PDZ_6"/>
    <property type="match status" value="1"/>
</dbReference>
<keyword evidence="7" id="KW-1185">Reference proteome</keyword>
<dbReference type="AlphaFoldDB" id="A0A0F6VZA2"/>
<keyword evidence="2 6" id="KW-0645">Protease</keyword>
<dbReference type="RefSeq" id="WP_053230891.1">
    <property type="nucleotide sequence ID" value="NZ_CP011125.1"/>
</dbReference>
<dbReference type="OrthoDB" id="9758917at2"/>
<dbReference type="SMART" id="SM00228">
    <property type="entry name" value="PDZ"/>
    <property type="match status" value="2"/>
</dbReference>
<organism evidence="6 7">
    <name type="scientific">Sandaracinus amylolyticus</name>
    <dbReference type="NCBI Taxonomy" id="927083"/>
    <lineage>
        <taxon>Bacteria</taxon>
        <taxon>Pseudomonadati</taxon>
        <taxon>Myxococcota</taxon>
        <taxon>Polyangia</taxon>
        <taxon>Polyangiales</taxon>
        <taxon>Sandaracinaceae</taxon>
        <taxon>Sandaracinus</taxon>
    </lineage>
</organism>
<dbReference type="KEGG" id="samy:DB32_000579"/>
<dbReference type="PRINTS" id="PR00834">
    <property type="entry name" value="PROTEASES2C"/>
</dbReference>
<dbReference type="PROSITE" id="PS50106">
    <property type="entry name" value="PDZ"/>
    <property type="match status" value="1"/>
</dbReference>
<dbReference type="InterPro" id="IPR041489">
    <property type="entry name" value="PDZ_6"/>
</dbReference>
<dbReference type="Proteomes" id="UP000034883">
    <property type="component" value="Chromosome"/>
</dbReference>
<dbReference type="Gene3D" id="2.40.10.120">
    <property type="match status" value="1"/>
</dbReference>
<dbReference type="InterPro" id="IPR036034">
    <property type="entry name" value="PDZ_sf"/>
</dbReference>
<feature type="signal peptide" evidence="4">
    <location>
        <begin position="1"/>
        <end position="29"/>
    </location>
</feature>
<accession>A0A0F6VZA2</accession>
<feature type="chain" id="PRO_5002511062" evidence="4">
    <location>
        <begin position="30"/>
        <end position="478"/>
    </location>
</feature>
<name>A0A0F6VZA2_9BACT</name>
<evidence type="ECO:0000256" key="3">
    <source>
        <dbReference type="ARBA" id="ARBA00022801"/>
    </source>
</evidence>
<keyword evidence="4" id="KW-0732">Signal</keyword>
<dbReference type="STRING" id="927083.DB32_000579"/>
<keyword evidence="3" id="KW-0378">Hydrolase</keyword>
<dbReference type="Pfam" id="PF13180">
    <property type="entry name" value="PDZ_2"/>
    <property type="match status" value="1"/>
</dbReference>